<evidence type="ECO:0000313" key="8">
    <source>
        <dbReference type="Proteomes" id="UP000607559"/>
    </source>
</evidence>
<sequence>MFKRQVLLECISALLILLFVYASLSKFLDWRTFNREMAHQPLPHTLTRLLVWIVPFTEIAISVSVIFERTRLLGFYASLVMMGLFTIYTAIVLMHLLPFIPCSCGGVIKRLTWPEHLVLNSFYTGLSALGVVLQRKKVLKPKPIFHHQSNTFV</sequence>
<dbReference type="InterPro" id="IPR009908">
    <property type="entry name" value="Methylamine_util_MauE"/>
</dbReference>
<dbReference type="RefSeq" id="WP_188929976.1">
    <property type="nucleotide sequence ID" value="NZ_BMJC01000001.1"/>
</dbReference>
<dbReference type="AlphaFoldDB" id="A0A8J2UAZ4"/>
<evidence type="ECO:0000256" key="4">
    <source>
        <dbReference type="ARBA" id="ARBA00023136"/>
    </source>
</evidence>
<keyword evidence="4 5" id="KW-0472">Membrane</keyword>
<keyword evidence="8" id="KW-1185">Reference proteome</keyword>
<evidence type="ECO:0000256" key="5">
    <source>
        <dbReference type="SAM" id="Phobius"/>
    </source>
</evidence>
<dbReference type="EMBL" id="BMJC01000001">
    <property type="protein sequence ID" value="GGA92136.1"/>
    <property type="molecule type" value="Genomic_DNA"/>
</dbReference>
<dbReference type="GO" id="GO:0030416">
    <property type="term" value="P:methylamine metabolic process"/>
    <property type="evidence" value="ECO:0007669"/>
    <property type="project" value="InterPro"/>
</dbReference>
<feature type="transmembrane region" description="Helical" evidence="5">
    <location>
        <begin position="49"/>
        <end position="67"/>
    </location>
</feature>
<evidence type="ECO:0000313" key="7">
    <source>
        <dbReference type="EMBL" id="GGA92136.1"/>
    </source>
</evidence>
<evidence type="ECO:0000256" key="1">
    <source>
        <dbReference type="ARBA" id="ARBA00004141"/>
    </source>
</evidence>
<dbReference type="GO" id="GO:0016020">
    <property type="term" value="C:membrane"/>
    <property type="evidence" value="ECO:0007669"/>
    <property type="project" value="UniProtKB-SubCell"/>
</dbReference>
<dbReference type="Pfam" id="PF07291">
    <property type="entry name" value="MauE"/>
    <property type="match status" value="1"/>
</dbReference>
<feature type="transmembrane region" description="Helical" evidence="5">
    <location>
        <begin position="117"/>
        <end position="133"/>
    </location>
</feature>
<gene>
    <name evidence="7" type="ORF">GCM10011511_14390</name>
</gene>
<feature type="transmembrane region" description="Helical" evidence="5">
    <location>
        <begin position="74"/>
        <end position="97"/>
    </location>
</feature>
<proteinExistence type="predicted"/>
<accession>A0A8J2UAZ4</accession>
<evidence type="ECO:0000259" key="6">
    <source>
        <dbReference type="Pfam" id="PF07291"/>
    </source>
</evidence>
<protein>
    <recommendedName>
        <fullName evidence="6">Methylamine utilisation protein MauE domain-containing protein</fullName>
    </recommendedName>
</protein>
<name>A0A8J2UAZ4_9BACT</name>
<comment type="caution">
    <text evidence="7">The sequence shown here is derived from an EMBL/GenBank/DDBJ whole genome shotgun (WGS) entry which is preliminary data.</text>
</comment>
<keyword evidence="2 5" id="KW-0812">Transmembrane</keyword>
<dbReference type="Proteomes" id="UP000607559">
    <property type="component" value="Unassembled WGS sequence"/>
</dbReference>
<organism evidence="7 8">
    <name type="scientific">Puia dinghuensis</name>
    <dbReference type="NCBI Taxonomy" id="1792502"/>
    <lineage>
        <taxon>Bacteria</taxon>
        <taxon>Pseudomonadati</taxon>
        <taxon>Bacteroidota</taxon>
        <taxon>Chitinophagia</taxon>
        <taxon>Chitinophagales</taxon>
        <taxon>Chitinophagaceae</taxon>
        <taxon>Puia</taxon>
    </lineage>
</organism>
<evidence type="ECO:0000256" key="3">
    <source>
        <dbReference type="ARBA" id="ARBA00022989"/>
    </source>
</evidence>
<comment type="subcellular location">
    <subcellularLocation>
        <location evidence="1">Membrane</location>
        <topology evidence="1">Multi-pass membrane protein</topology>
    </subcellularLocation>
</comment>
<keyword evidence="3 5" id="KW-1133">Transmembrane helix</keyword>
<reference evidence="7" key="1">
    <citation type="journal article" date="2014" name="Int. J. Syst. Evol. Microbiol.">
        <title>Complete genome sequence of Corynebacterium casei LMG S-19264T (=DSM 44701T), isolated from a smear-ripened cheese.</title>
        <authorList>
            <consortium name="US DOE Joint Genome Institute (JGI-PGF)"/>
            <person name="Walter F."/>
            <person name="Albersmeier A."/>
            <person name="Kalinowski J."/>
            <person name="Ruckert C."/>
        </authorList>
    </citation>
    <scope>NUCLEOTIDE SEQUENCE</scope>
    <source>
        <strain evidence="7">CGMCC 1.15448</strain>
    </source>
</reference>
<feature type="domain" description="Methylamine utilisation protein MauE" evidence="6">
    <location>
        <begin position="5"/>
        <end position="132"/>
    </location>
</feature>
<evidence type="ECO:0000256" key="2">
    <source>
        <dbReference type="ARBA" id="ARBA00022692"/>
    </source>
</evidence>
<reference evidence="7" key="2">
    <citation type="submission" date="2020-09" db="EMBL/GenBank/DDBJ databases">
        <authorList>
            <person name="Sun Q."/>
            <person name="Zhou Y."/>
        </authorList>
    </citation>
    <scope>NUCLEOTIDE SEQUENCE</scope>
    <source>
        <strain evidence="7">CGMCC 1.15448</strain>
    </source>
</reference>